<reference evidence="7" key="1">
    <citation type="journal article" date="2019" name="Int. J. Syst. Evol. Microbiol.">
        <title>The Global Catalogue of Microorganisms (GCM) 10K type strain sequencing project: providing services to taxonomists for standard genome sequencing and annotation.</title>
        <authorList>
            <consortium name="The Broad Institute Genomics Platform"/>
            <consortium name="The Broad Institute Genome Sequencing Center for Infectious Disease"/>
            <person name="Wu L."/>
            <person name="Ma J."/>
        </authorList>
    </citation>
    <scope>NUCLEOTIDE SEQUENCE [LARGE SCALE GENOMIC DNA]</scope>
    <source>
        <strain evidence="7">CCUG 54518</strain>
    </source>
</reference>
<keyword evidence="4" id="KW-0029">Amino-acid transport</keyword>
<dbReference type="InterPro" id="IPR000709">
    <property type="entry name" value="Leu_Ile_Val-bd"/>
</dbReference>
<feature type="domain" description="Leucine-binding protein" evidence="5">
    <location>
        <begin position="40"/>
        <end position="358"/>
    </location>
</feature>
<evidence type="ECO:0000256" key="4">
    <source>
        <dbReference type="ARBA" id="ARBA00022970"/>
    </source>
</evidence>
<dbReference type="Proteomes" id="UP001596495">
    <property type="component" value="Unassembled WGS sequence"/>
</dbReference>
<evidence type="ECO:0000256" key="1">
    <source>
        <dbReference type="ARBA" id="ARBA00010062"/>
    </source>
</evidence>
<dbReference type="PRINTS" id="PR00337">
    <property type="entry name" value="LEUILEVALBP"/>
</dbReference>
<keyword evidence="3" id="KW-0732">Signal</keyword>
<protein>
    <submittedName>
        <fullName evidence="6">ABC transporter substrate-binding protein</fullName>
    </submittedName>
</protein>
<evidence type="ECO:0000259" key="5">
    <source>
        <dbReference type="Pfam" id="PF13458"/>
    </source>
</evidence>
<dbReference type="InterPro" id="IPR028081">
    <property type="entry name" value="Leu-bd"/>
</dbReference>
<name>A0ABW2RD16_9BURK</name>
<keyword evidence="7" id="KW-1185">Reference proteome</keyword>
<accession>A0ABW2RD16</accession>
<proteinExistence type="inferred from homology"/>
<dbReference type="Gene3D" id="3.40.50.2300">
    <property type="match status" value="2"/>
</dbReference>
<evidence type="ECO:0000256" key="3">
    <source>
        <dbReference type="ARBA" id="ARBA00022729"/>
    </source>
</evidence>
<evidence type="ECO:0000313" key="7">
    <source>
        <dbReference type="Proteomes" id="UP001596495"/>
    </source>
</evidence>
<organism evidence="6 7">
    <name type="scientific">Hydrogenophaga bisanensis</name>
    <dbReference type="NCBI Taxonomy" id="439611"/>
    <lineage>
        <taxon>Bacteria</taxon>
        <taxon>Pseudomonadati</taxon>
        <taxon>Pseudomonadota</taxon>
        <taxon>Betaproteobacteria</taxon>
        <taxon>Burkholderiales</taxon>
        <taxon>Comamonadaceae</taxon>
        <taxon>Hydrogenophaga</taxon>
    </lineage>
</organism>
<dbReference type="SUPFAM" id="SSF53822">
    <property type="entry name" value="Periplasmic binding protein-like I"/>
    <property type="match status" value="1"/>
</dbReference>
<evidence type="ECO:0000256" key="2">
    <source>
        <dbReference type="ARBA" id="ARBA00022448"/>
    </source>
</evidence>
<sequence length="383" mass="41143">MRRRRVVSAIGQGMGLSLLGGWSSLARAQSSGVKDNLIVLGQSAAFSGPAQQLGVQYHLGAMAYFEGVNAKGGINGRKIELKRVDDAYDPQKCEANTRQFLQDDVFALFGYVGTATTQAALPLADQAKVPVFAPLTGADVLREPFNRHVVHIRASYNDETAAIVRQLTAVGIKRIAVFHQDDGYGQAGLAGVQAALKSLDLAPVGVGVVARNSTEVEPAVKKILASRPEAIVQIGAYQACAVFVRQARRAGYTGNFYNVSFVGTQALLDELGAEAKGVSVSQVMPYPYSSSTPLASEYQAALKDKRGVVPNYSGMEGFVAAKLFTEVLRRAGRNLTRESFLATIDGLQKIDLGGFTLEFGPRQRVGSRFVELTLLTEDGRVRR</sequence>
<comment type="caution">
    <text evidence="6">The sequence shown here is derived from an EMBL/GenBank/DDBJ whole genome shotgun (WGS) entry which is preliminary data.</text>
</comment>
<comment type="similarity">
    <text evidence="1">Belongs to the leucine-binding protein family.</text>
</comment>
<dbReference type="PANTHER" id="PTHR47235">
    <property type="entry name" value="BLR6548 PROTEIN"/>
    <property type="match status" value="1"/>
</dbReference>
<evidence type="ECO:0000313" key="6">
    <source>
        <dbReference type="EMBL" id="MFC7435943.1"/>
    </source>
</evidence>
<dbReference type="Pfam" id="PF13458">
    <property type="entry name" value="Peripla_BP_6"/>
    <property type="match status" value="1"/>
</dbReference>
<dbReference type="PANTHER" id="PTHR47235:SF1">
    <property type="entry name" value="BLR6548 PROTEIN"/>
    <property type="match status" value="1"/>
</dbReference>
<keyword evidence="2" id="KW-0813">Transport</keyword>
<dbReference type="RefSeq" id="WP_382259240.1">
    <property type="nucleotide sequence ID" value="NZ_JBHTBX010000012.1"/>
</dbReference>
<dbReference type="CDD" id="cd06326">
    <property type="entry name" value="PBP1_ABC_ligand_binding-like"/>
    <property type="match status" value="1"/>
</dbReference>
<gene>
    <name evidence="6" type="ORF">ACFQNJ_15615</name>
</gene>
<dbReference type="EMBL" id="JBHTBX010000012">
    <property type="protein sequence ID" value="MFC7435943.1"/>
    <property type="molecule type" value="Genomic_DNA"/>
</dbReference>
<dbReference type="InterPro" id="IPR028082">
    <property type="entry name" value="Peripla_BP_I"/>
</dbReference>